<evidence type="ECO:0000256" key="2">
    <source>
        <dbReference type="ARBA" id="ARBA00022741"/>
    </source>
</evidence>
<dbReference type="InterPro" id="IPR003593">
    <property type="entry name" value="AAA+_ATPase"/>
</dbReference>
<dbReference type="GO" id="GO:0005524">
    <property type="term" value="F:ATP binding"/>
    <property type="evidence" value="ECO:0007669"/>
    <property type="project" value="UniProtKB-KW"/>
</dbReference>
<organism evidence="5 6">
    <name type="scientific">Corynebacterium stationis</name>
    <dbReference type="NCBI Taxonomy" id="1705"/>
    <lineage>
        <taxon>Bacteria</taxon>
        <taxon>Bacillati</taxon>
        <taxon>Actinomycetota</taxon>
        <taxon>Actinomycetes</taxon>
        <taxon>Mycobacteriales</taxon>
        <taxon>Corynebacteriaceae</taxon>
        <taxon>Corynebacterium</taxon>
    </lineage>
</organism>
<sequence length="238" mass="26312">MIEVKNLSFHDILHDISLQIPDHGITGLVGPNGSGKTTLLRCMYGANKASSGQVLIDATPLPKLSSRALARKISVVGQEHGEPPPMTVAEIVRLGRLPHKDNNERAIVDALERVGMADKATRPMAQLSGGERQRVMIARAFVQNAKHLLLDEPTNHLDIYYQLEVFQQLKELKSNAVAVLHDLNSALAYCDTVHLLDHGRIVASGPPDEVLVPEILEPIYRVRVIRTSTHLHLERFDS</sequence>
<dbReference type="RefSeq" id="WP_066838512.1">
    <property type="nucleotide sequence ID" value="NZ_CAJUDP010000022.1"/>
</dbReference>
<dbReference type="STRING" id="1705.CA21670_11415"/>
<proteinExistence type="predicted"/>
<dbReference type="InterPro" id="IPR017871">
    <property type="entry name" value="ABC_transporter-like_CS"/>
</dbReference>
<keyword evidence="3" id="KW-0067">ATP-binding</keyword>
<dbReference type="Proteomes" id="UP000076947">
    <property type="component" value="Unassembled WGS sequence"/>
</dbReference>
<evidence type="ECO:0000313" key="5">
    <source>
        <dbReference type="EMBL" id="OAH30350.1"/>
    </source>
</evidence>
<dbReference type="InterPro" id="IPR027417">
    <property type="entry name" value="P-loop_NTPase"/>
</dbReference>
<dbReference type="PANTHER" id="PTHR42794:SF2">
    <property type="entry name" value="ABC TRANSPORTER ATP-BINDING PROTEIN"/>
    <property type="match status" value="1"/>
</dbReference>
<dbReference type="AlphaFoldDB" id="A0A177ING3"/>
<dbReference type="CDD" id="cd03214">
    <property type="entry name" value="ABC_Iron-Siderophores_B12_Hemin"/>
    <property type="match status" value="1"/>
</dbReference>
<accession>A0A177ING3</accession>
<feature type="domain" description="ABC transporter" evidence="4">
    <location>
        <begin position="2"/>
        <end position="223"/>
    </location>
</feature>
<evidence type="ECO:0000259" key="4">
    <source>
        <dbReference type="PROSITE" id="PS50893"/>
    </source>
</evidence>
<keyword evidence="1" id="KW-0813">Transport</keyword>
<name>A0A177ING3_9CORY</name>
<evidence type="ECO:0000256" key="3">
    <source>
        <dbReference type="ARBA" id="ARBA00022840"/>
    </source>
</evidence>
<dbReference type="InterPro" id="IPR003439">
    <property type="entry name" value="ABC_transporter-like_ATP-bd"/>
</dbReference>
<evidence type="ECO:0000256" key="1">
    <source>
        <dbReference type="ARBA" id="ARBA00022448"/>
    </source>
</evidence>
<gene>
    <name evidence="5" type="ORF">AYJ05_06275</name>
</gene>
<keyword evidence="6" id="KW-1185">Reference proteome</keyword>
<dbReference type="FunFam" id="3.40.50.300:FF:000134">
    <property type="entry name" value="Iron-enterobactin ABC transporter ATP-binding protein"/>
    <property type="match status" value="1"/>
</dbReference>
<dbReference type="GO" id="GO:0016887">
    <property type="term" value="F:ATP hydrolysis activity"/>
    <property type="evidence" value="ECO:0007669"/>
    <property type="project" value="InterPro"/>
</dbReference>
<keyword evidence="2" id="KW-0547">Nucleotide-binding</keyword>
<dbReference type="PROSITE" id="PS00211">
    <property type="entry name" value="ABC_TRANSPORTER_1"/>
    <property type="match status" value="1"/>
</dbReference>
<dbReference type="EMBL" id="LSTQ01000008">
    <property type="protein sequence ID" value="OAH30350.1"/>
    <property type="molecule type" value="Genomic_DNA"/>
</dbReference>
<reference evidence="6" key="1">
    <citation type="submission" date="2016-02" db="EMBL/GenBank/DDBJ databases">
        <authorList>
            <person name="Kaur G."/>
            <person name="Nair G.R."/>
            <person name="Mayilraj S."/>
        </authorList>
    </citation>
    <scope>NUCLEOTIDE SEQUENCE [LARGE SCALE GENOMIC DNA]</scope>
    <source>
        <strain evidence="6">GA-15</strain>
    </source>
</reference>
<dbReference type="PROSITE" id="PS50893">
    <property type="entry name" value="ABC_TRANSPORTER_2"/>
    <property type="match status" value="1"/>
</dbReference>
<dbReference type="PANTHER" id="PTHR42794">
    <property type="entry name" value="HEMIN IMPORT ATP-BINDING PROTEIN HMUV"/>
    <property type="match status" value="1"/>
</dbReference>
<comment type="caution">
    <text evidence="5">The sequence shown here is derived from an EMBL/GenBank/DDBJ whole genome shotgun (WGS) entry which is preliminary data.</text>
</comment>
<dbReference type="SUPFAM" id="SSF52540">
    <property type="entry name" value="P-loop containing nucleoside triphosphate hydrolases"/>
    <property type="match status" value="1"/>
</dbReference>
<dbReference type="SMART" id="SM00382">
    <property type="entry name" value="AAA"/>
    <property type="match status" value="1"/>
</dbReference>
<dbReference type="OrthoDB" id="3579586at2"/>
<protein>
    <submittedName>
        <fullName evidence="5">Histidinol phosphatase</fullName>
    </submittedName>
</protein>
<dbReference type="Gene3D" id="3.40.50.300">
    <property type="entry name" value="P-loop containing nucleotide triphosphate hydrolases"/>
    <property type="match status" value="1"/>
</dbReference>
<evidence type="ECO:0000313" key="6">
    <source>
        <dbReference type="Proteomes" id="UP000076947"/>
    </source>
</evidence>
<dbReference type="Pfam" id="PF00005">
    <property type="entry name" value="ABC_tran"/>
    <property type="match status" value="1"/>
</dbReference>